<reference evidence="4" key="1">
    <citation type="journal article" date="2015" name="Nature">
        <title>Complex archaea that bridge the gap between prokaryotes and eukaryotes.</title>
        <authorList>
            <person name="Spang A."/>
            <person name="Saw J.H."/>
            <person name="Jorgensen S.L."/>
            <person name="Zaremba-Niedzwiedzka K."/>
            <person name="Martijn J."/>
            <person name="Lind A.E."/>
            <person name="van Eijk R."/>
            <person name="Schleper C."/>
            <person name="Guy L."/>
            <person name="Ettema T.J."/>
        </authorList>
    </citation>
    <scope>NUCLEOTIDE SEQUENCE</scope>
</reference>
<dbReference type="InterPro" id="IPR030934">
    <property type="entry name" value="Intein_C"/>
</dbReference>
<dbReference type="EMBL" id="LAZR01015491">
    <property type="protein sequence ID" value="KKM11196.1"/>
    <property type="molecule type" value="Genomic_DNA"/>
</dbReference>
<dbReference type="Gene3D" id="3.40.50.150">
    <property type="entry name" value="Vaccinia Virus protein VP39"/>
    <property type="match status" value="1"/>
</dbReference>
<evidence type="ECO:0000259" key="3">
    <source>
        <dbReference type="SMART" id="SM00306"/>
    </source>
</evidence>
<dbReference type="InterPro" id="IPR006141">
    <property type="entry name" value="Intein_N"/>
</dbReference>
<dbReference type="SMART" id="SM00306">
    <property type="entry name" value="HintN"/>
    <property type="match status" value="1"/>
</dbReference>
<dbReference type="GO" id="GO:0016539">
    <property type="term" value="P:intein-mediated protein splicing"/>
    <property type="evidence" value="ECO:0007669"/>
    <property type="project" value="InterPro"/>
</dbReference>
<sequence length="743" mass="83283">MERYQHRTGDWYVISAEQAKSIGTAPGISMDERRGLWICHRTHLPLLGIEPTPLVLPASSTDVFGDGVTKLRPHQVTGVNYIRNRYGTLLADMMRTGKTPTIVASHDPDSGPLVVVGPLATRSVWCDWFKRRWPDVEPVVLTGKTYDPDQFGRDPKCMFIHYDILPHWVSIGFRYRVGTLVFDECFPWATEVMTDLGWLPIGLVVETGIAQKVQSVDATGTKRWRSIVRRLVRRRVGPLVRVTHEHGTFDCTPNHKIWTMEDGYVPAGALRDTHHLRAVRTEGFCAMAGRRDDQSLQPRMRNQNERGDSAWETQTKTSRDAAVPVVHEGVQRDAVYGEDAPLLQSIVCVEESRLSESRRDSRPYARVETGYVGSGPPTKFSTHEGRQPDARRKNSGQGEPIAEWAHVFSARRQREDDEAAKIAARVVGASDGVHDRDSVFDSGSVQFATQKLHGRFGRPNDENSDRSRRQFAQNTEMEISRSSQGSDLGLSRVVRVEVLERGNTEQPGASGCADSLVYNLEAEGDHNYFIRSGEHGVLVSNCHLLQKGKSRWSQNALEIVGGANRVIGATGTPLYNKPSSIYNLLAICAPAGFGSYWDFTERYCTGHPGSHGWETGDPSNMDEFRERLPEIMLRREWGRGELKDQLIPTVRKIERAPISNAQCQELDLIAATLNAETDELTVIGQLARYRKLVGTAKAVPAAALAEVSRVLRLGGTLLFLEHVRSRDPALARWQDRLQRPWRF</sequence>
<dbReference type="PANTHER" id="PTHR45766">
    <property type="entry name" value="DNA ANNEALING HELICASE AND ENDONUCLEASE ZRANB3 FAMILY MEMBER"/>
    <property type="match status" value="1"/>
</dbReference>
<feature type="compositionally biased region" description="Basic and acidic residues" evidence="2">
    <location>
        <begin position="354"/>
        <end position="365"/>
    </location>
</feature>
<evidence type="ECO:0000313" key="4">
    <source>
        <dbReference type="EMBL" id="KKM11196.1"/>
    </source>
</evidence>
<organism evidence="4">
    <name type="scientific">marine sediment metagenome</name>
    <dbReference type="NCBI Taxonomy" id="412755"/>
    <lineage>
        <taxon>unclassified sequences</taxon>
        <taxon>metagenomes</taxon>
        <taxon>ecological metagenomes</taxon>
    </lineage>
</organism>
<feature type="compositionally biased region" description="Basic and acidic residues" evidence="2">
    <location>
        <begin position="381"/>
        <end position="392"/>
    </location>
</feature>
<feature type="region of interest" description="Disordered" evidence="2">
    <location>
        <begin position="290"/>
        <end position="320"/>
    </location>
</feature>
<dbReference type="PROSITE" id="PS50817">
    <property type="entry name" value="INTEIN_N_TER"/>
    <property type="match status" value="1"/>
</dbReference>
<dbReference type="Gene3D" id="2.170.16.10">
    <property type="entry name" value="Hedgehog/Intein (Hint) domain"/>
    <property type="match status" value="1"/>
</dbReference>
<dbReference type="SUPFAM" id="SSF51294">
    <property type="entry name" value="Hedgehog/intein (Hint) domain"/>
    <property type="match status" value="1"/>
</dbReference>
<feature type="domain" description="Hint" evidence="3">
    <location>
        <begin position="183"/>
        <end position="280"/>
    </location>
</feature>
<dbReference type="CDD" id="cd00081">
    <property type="entry name" value="Hint"/>
    <property type="match status" value="1"/>
</dbReference>
<proteinExistence type="predicted"/>
<feature type="region of interest" description="Disordered" evidence="2">
    <location>
        <begin position="354"/>
        <end position="401"/>
    </location>
</feature>
<dbReference type="InterPro" id="IPR003587">
    <property type="entry name" value="Hint_dom_N"/>
</dbReference>
<dbReference type="InterPro" id="IPR029063">
    <property type="entry name" value="SAM-dependent_MTases_sf"/>
</dbReference>
<evidence type="ECO:0000256" key="2">
    <source>
        <dbReference type="SAM" id="MobiDB-lite"/>
    </source>
</evidence>
<dbReference type="GO" id="GO:0016787">
    <property type="term" value="F:hydrolase activity"/>
    <property type="evidence" value="ECO:0007669"/>
    <property type="project" value="UniProtKB-KW"/>
</dbReference>
<evidence type="ECO:0000256" key="1">
    <source>
        <dbReference type="ARBA" id="ARBA00022801"/>
    </source>
</evidence>
<name>A0A0F9HC52_9ZZZZ</name>
<dbReference type="Gene3D" id="3.40.50.10810">
    <property type="entry name" value="Tandem AAA-ATPase domain"/>
    <property type="match status" value="2"/>
</dbReference>
<dbReference type="GO" id="GO:0031297">
    <property type="term" value="P:replication fork processing"/>
    <property type="evidence" value="ECO:0007669"/>
    <property type="project" value="TreeGrafter"/>
</dbReference>
<dbReference type="InterPro" id="IPR038718">
    <property type="entry name" value="SNF2-like_sf"/>
</dbReference>
<dbReference type="PANTHER" id="PTHR45766:SF6">
    <property type="entry name" value="SWI_SNF-RELATED MATRIX-ASSOCIATED ACTIN-DEPENDENT REGULATOR OF CHROMATIN SUBFAMILY A-LIKE PROTEIN 1"/>
    <property type="match status" value="1"/>
</dbReference>
<keyword evidence="1" id="KW-0378">Hydrolase</keyword>
<gene>
    <name evidence="4" type="ORF">LCGC14_1721210</name>
</gene>
<protein>
    <recommendedName>
        <fullName evidence="3">Hint domain-containing protein</fullName>
    </recommendedName>
</protein>
<feature type="non-terminal residue" evidence="4">
    <location>
        <position position="743"/>
    </location>
</feature>
<dbReference type="SUPFAM" id="SSF52540">
    <property type="entry name" value="P-loop containing nucleoside triphosphate hydrolases"/>
    <property type="match status" value="2"/>
</dbReference>
<accession>A0A0F9HC52</accession>
<dbReference type="AlphaFoldDB" id="A0A0F9HC52"/>
<dbReference type="InterPro" id="IPR027417">
    <property type="entry name" value="P-loop_NTPase"/>
</dbReference>
<comment type="caution">
    <text evidence="4">The sequence shown here is derived from an EMBL/GenBank/DDBJ whole genome shotgun (WGS) entry which is preliminary data.</text>
</comment>
<dbReference type="PROSITE" id="PS50818">
    <property type="entry name" value="INTEIN_C_TER"/>
    <property type="match status" value="1"/>
</dbReference>
<dbReference type="InterPro" id="IPR036844">
    <property type="entry name" value="Hint_dom_sf"/>
</dbReference>
<dbReference type="GO" id="GO:0006281">
    <property type="term" value="P:DNA repair"/>
    <property type="evidence" value="ECO:0007669"/>
    <property type="project" value="TreeGrafter"/>
</dbReference>